<dbReference type="EMBL" id="CP067420">
    <property type="protein sequence ID" value="QQP92595.1"/>
    <property type="molecule type" value="Genomic_DNA"/>
</dbReference>
<dbReference type="CDD" id="cd03046">
    <property type="entry name" value="GST_N_GTT1_like"/>
    <property type="match status" value="1"/>
</dbReference>
<sequence length="203" mass="22117">MKLYWTPRTRSMRALWLLEEAGCAYERILVDLSTGAQSAPDYRRINPMAKVPALVDGDAVVAESAAICAYVADRFPEAGLAPPVGDPARGRYLQWLFFSAGCVDPAFSERMNGWTTDSAATGWGSFDRVFAVLEEALDGVKARGGWILGERFSAADVLLGIDLHYGKDIIGLVPRRPAFEDYVARCLDRPAFQRALAIDAAGA</sequence>
<dbReference type="PANTHER" id="PTHR44051">
    <property type="entry name" value="GLUTATHIONE S-TRANSFERASE-RELATED"/>
    <property type="match status" value="1"/>
</dbReference>
<dbReference type="InterPro" id="IPR040079">
    <property type="entry name" value="Glutathione_S-Trfase"/>
</dbReference>
<keyword evidence="4" id="KW-1185">Reference proteome</keyword>
<feature type="domain" description="GST C-terminal" evidence="2">
    <location>
        <begin position="85"/>
        <end position="203"/>
    </location>
</feature>
<reference evidence="3" key="1">
    <citation type="submission" date="2021-02" db="EMBL/GenBank/DDBJ databases">
        <title>Skermanella TT6 skin isolate.</title>
        <authorList>
            <person name="Lee K."/>
            <person name="Ganzorig M."/>
        </authorList>
    </citation>
    <scope>NUCLEOTIDE SEQUENCE</scope>
    <source>
        <strain evidence="3">TT6</strain>
    </source>
</reference>
<dbReference type="PROSITE" id="PS50404">
    <property type="entry name" value="GST_NTER"/>
    <property type="match status" value="1"/>
</dbReference>
<evidence type="ECO:0000259" key="2">
    <source>
        <dbReference type="PROSITE" id="PS50405"/>
    </source>
</evidence>
<dbReference type="SFLD" id="SFLDG00358">
    <property type="entry name" value="Main_(cytGST)"/>
    <property type="match status" value="1"/>
</dbReference>
<dbReference type="Proteomes" id="UP000595197">
    <property type="component" value="Chromosome"/>
</dbReference>
<accession>A0ABX7BG81</accession>
<gene>
    <name evidence="3" type="ORF">IGS68_23865</name>
</gene>
<organism evidence="3 4">
    <name type="scientific">Skermanella cutis</name>
    <dbReference type="NCBI Taxonomy" id="2775420"/>
    <lineage>
        <taxon>Bacteria</taxon>
        <taxon>Pseudomonadati</taxon>
        <taxon>Pseudomonadota</taxon>
        <taxon>Alphaproteobacteria</taxon>
        <taxon>Rhodospirillales</taxon>
        <taxon>Azospirillaceae</taxon>
        <taxon>Skermanella</taxon>
    </lineage>
</organism>
<protein>
    <submittedName>
        <fullName evidence="3">Glutathione S-transferase family protein</fullName>
    </submittedName>
</protein>
<dbReference type="Pfam" id="PF02798">
    <property type="entry name" value="GST_N"/>
    <property type="match status" value="1"/>
</dbReference>
<dbReference type="InterPro" id="IPR010987">
    <property type="entry name" value="Glutathione-S-Trfase_C-like"/>
</dbReference>
<dbReference type="InterPro" id="IPR004045">
    <property type="entry name" value="Glutathione_S-Trfase_N"/>
</dbReference>
<name>A0ABX7BG81_9PROT</name>
<dbReference type="Gene3D" id="3.40.30.10">
    <property type="entry name" value="Glutaredoxin"/>
    <property type="match status" value="1"/>
</dbReference>
<dbReference type="CDD" id="cd03207">
    <property type="entry name" value="GST_C_8"/>
    <property type="match status" value="1"/>
</dbReference>
<dbReference type="Gene3D" id="1.20.1050.10">
    <property type="match status" value="1"/>
</dbReference>
<proteinExistence type="predicted"/>
<dbReference type="SFLD" id="SFLDS00019">
    <property type="entry name" value="Glutathione_Transferase_(cytos"/>
    <property type="match status" value="1"/>
</dbReference>
<feature type="domain" description="GST N-terminal" evidence="1">
    <location>
        <begin position="1"/>
        <end position="79"/>
    </location>
</feature>
<dbReference type="SUPFAM" id="SSF47616">
    <property type="entry name" value="GST C-terminal domain-like"/>
    <property type="match status" value="1"/>
</dbReference>
<dbReference type="SFLD" id="SFLDG01150">
    <property type="entry name" value="Main.1:_Beta-like"/>
    <property type="match status" value="1"/>
</dbReference>
<dbReference type="PANTHER" id="PTHR44051:SF8">
    <property type="entry name" value="GLUTATHIONE S-TRANSFERASE GSTA"/>
    <property type="match status" value="1"/>
</dbReference>
<dbReference type="PROSITE" id="PS50405">
    <property type="entry name" value="GST_CTER"/>
    <property type="match status" value="1"/>
</dbReference>
<evidence type="ECO:0000313" key="3">
    <source>
        <dbReference type="EMBL" id="QQP92595.1"/>
    </source>
</evidence>
<dbReference type="SUPFAM" id="SSF52833">
    <property type="entry name" value="Thioredoxin-like"/>
    <property type="match status" value="1"/>
</dbReference>
<evidence type="ECO:0000313" key="4">
    <source>
        <dbReference type="Proteomes" id="UP000595197"/>
    </source>
</evidence>
<dbReference type="InterPro" id="IPR036249">
    <property type="entry name" value="Thioredoxin-like_sf"/>
</dbReference>
<dbReference type="InterPro" id="IPR036282">
    <property type="entry name" value="Glutathione-S-Trfase_C_sf"/>
</dbReference>
<evidence type="ECO:0000259" key="1">
    <source>
        <dbReference type="PROSITE" id="PS50404"/>
    </source>
</evidence>